<reference evidence="11 12" key="1">
    <citation type="submission" date="2018-11" db="EMBL/GenBank/DDBJ databases">
        <authorList>
            <person name="Lopez-Roques C."/>
            <person name="Donnadieu C."/>
            <person name="Bouchez O."/>
            <person name="Klopp C."/>
            <person name="Cabau C."/>
            <person name="Zahm M."/>
        </authorList>
    </citation>
    <scope>NUCLEOTIDE SEQUENCE [LARGE SCALE GENOMIC DNA]</scope>
    <source>
        <strain evidence="11">RS831</strain>
        <tissue evidence="11">Whole body</tissue>
    </source>
</reference>
<evidence type="ECO:0000256" key="2">
    <source>
        <dbReference type="ARBA" id="ARBA00022723"/>
    </source>
</evidence>
<gene>
    <name evidence="11" type="ORF">OJAV_G00001060</name>
</gene>
<evidence type="ECO:0000256" key="5">
    <source>
        <dbReference type="ARBA" id="ARBA00022833"/>
    </source>
</evidence>
<evidence type="ECO:0000256" key="4">
    <source>
        <dbReference type="ARBA" id="ARBA00022771"/>
    </source>
</evidence>
<dbReference type="PANTHER" id="PTHR24381">
    <property type="entry name" value="ZINC FINGER PROTEIN"/>
    <property type="match status" value="1"/>
</dbReference>
<dbReference type="InterPro" id="IPR013087">
    <property type="entry name" value="Znf_C2H2_type"/>
</dbReference>
<evidence type="ECO:0000256" key="1">
    <source>
        <dbReference type="ARBA" id="ARBA00004123"/>
    </source>
</evidence>
<dbReference type="OrthoDB" id="8922241at2759"/>
<dbReference type="FunFam" id="3.30.160.60:FF:001344">
    <property type="entry name" value="Zinc finger protein 16 like"/>
    <property type="match status" value="1"/>
</dbReference>
<protein>
    <recommendedName>
        <fullName evidence="10">C2H2-type domain-containing protein</fullName>
    </recommendedName>
</protein>
<dbReference type="SMART" id="SM00355">
    <property type="entry name" value="ZnF_C2H2"/>
    <property type="match status" value="5"/>
</dbReference>
<dbReference type="PANTHER" id="PTHR24381:SF390">
    <property type="entry name" value="ZINC FINGER PROTEIN 37 HOMOLOG"/>
    <property type="match status" value="1"/>
</dbReference>
<dbReference type="FunFam" id="3.30.160.60:FF:000065">
    <property type="entry name" value="B-cell CLL/lymphoma 6, member B"/>
    <property type="match status" value="1"/>
</dbReference>
<organism evidence="11 12">
    <name type="scientific">Oryzias javanicus</name>
    <name type="common">Javanese ricefish</name>
    <name type="synonym">Aplocheilus javanicus</name>
    <dbReference type="NCBI Taxonomy" id="123683"/>
    <lineage>
        <taxon>Eukaryota</taxon>
        <taxon>Metazoa</taxon>
        <taxon>Chordata</taxon>
        <taxon>Craniata</taxon>
        <taxon>Vertebrata</taxon>
        <taxon>Euteleostomi</taxon>
        <taxon>Actinopterygii</taxon>
        <taxon>Neopterygii</taxon>
        <taxon>Teleostei</taxon>
        <taxon>Neoteleostei</taxon>
        <taxon>Acanthomorphata</taxon>
        <taxon>Ovalentaria</taxon>
        <taxon>Atherinomorphae</taxon>
        <taxon>Beloniformes</taxon>
        <taxon>Adrianichthyidae</taxon>
        <taxon>Oryziinae</taxon>
        <taxon>Oryzias</taxon>
    </lineage>
</organism>
<keyword evidence="12" id="KW-1185">Reference proteome</keyword>
<dbReference type="Proteomes" id="UP000283210">
    <property type="component" value="Chromosome 1"/>
</dbReference>
<keyword evidence="5" id="KW-0862">Zinc</keyword>
<evidence type="ECO:0000313" key="12">
    <source>
        <dbReference type="Proteomes" id="UP000283210"/>
    </source>
</evidence>
<dbReference type="AlphaFoldDB" id="A0A3S2UPY6"/>
<feature type="domain" description="C2H2-type" evidence="10">
    <location>
        <begin position="440"/>
        <end position="467"/>
    </location>
</feature>
<evidence type="ECO:0000256" key="3">
    <source>
        <dbReference type="ARBA" id="ARBA00022737"/>
    </source>
</evidence>
<dbReference type="GO" id="GO:0005634">
    <property type="term" value="C:nucleus"/>
    <property type="evidence" value="ECO:0007669"/>
    <property type="project" value="UniProtKB-SubCell"/>
</dbReference>
<dbReference type="PROSITE" id="PS00028">
    <property type="entry name" value="ZINC_FINGER_C2H2_1"/>
    <property type="match status" value="3"/>
</dbReference>
<evidence type="ECO:0000256" key="9">
    <source>
        <dbReference type="SAM" id="MobiDB-lite"/>
    </source>
</evidence>
<dbReference type="EMBL" id="CM012437">
    <property type="protein sequence ID" value="RVE75669.1"/>
    <property type="molecule type" value="Genomic_DNA"/>
</dbReference>
<dbReference type="PROSITE" id="PS50157">
    <property type="entry name" value="ZINC_FINGER_C2H2_2"/>
    <property type="match status" value="4"/>
</dbReference>
<evidence type="ECO:0000256" key="7">
    <source>
        <dbReference type="ARBA" id="ARBA00023242"/>
    </source>
</evidence>
<dbReference type="GO" id="GO:0000981">
    <property type="term" value="F:DNA-binding transcription factor activity, RNA polymerase II-specific"/>
    <property type="evidence" value="ECO:0007669"/>
    <property type="project" value="TreeGrafter"/>
</dbReference>
<dbReference type="GO" id="GO:0008270">
    <property type="term" value="F:zinc ion binding"/>
    <property type="evidence" value="ECO:0007669"/>
    <property type="project" value="UniProtKB-KW"/>
</dbReference>
<dbReference type="FunFam" id="3.30.160.60:FF:002343">
    <property type="entry name" value="Zinc finger protein 33A"/>
    <property type="match status" value="1"/>
</dbReference>
<evidence type="ECO:0000259" key="10">
    <source>
        <dbReference type="PROSITE" id="PS50157"/>
    </source>
</evidence>
<dbReference type="Pfam" id="PF00096">
    <property type="entry name" value="zf-C2H2"/>
    <property type="match status" value="3"/>
</dbReference>
<feature type="domain" description="C2H2-type" evidence="10">
    <location>
        <begin position="496"/>
        <end position="523"/>
    </location>
</feature>
<dbReference type="OMA" id="HQRKHMT"/>
<feature type="compositionally biased region" description="Basic and acidic residues" evidence="9">
    <location>
        <begin position="56"/>
        <end position="71"/>
    </location>
</feature>
<dbReference type="GO" id="GO:0000977">
    <property type="term" value="F:RNA polymerase II transcription regulatory region sequence-specific DNA binding"/>
    <property type="evidence" value="ECO:0007669"/>
    <property type="project" value="TreeGrafter"/>
</dbReference>
<sequence>MAESIVTFQSQLSGVMETVFKAAMFEITRLVEDSFLEEVTRCREQVESLRKQLRWAESRGREKQDDTRDTCAKCGRAGLPAQSKPAAAEFSTPEKSLKQESVIPEEEAGSLETSAEVHNQDVEEAHCTGNAMHPLGAQADHFGGQLKEEPLQTLPEISEVQEWGMRSQETDPSSLSGSSKRFNEQKIAKWESGFEQGAESSQEGHSAYSSEALFQSRYGMDQLGGVEDTANETASMMGMASFSDMQGSSSHLGGNLADLNQCNDKNAMEMVEGADHQCYQTVIPQKRRLASSSPVASPEKANMNEKEAFTCLLIDEEGYLQDTNVPHASSDAGILLSFRGQGIPLTQSSSQGLYEPSNACSGSLNVDTLQHRTASKGGRRDASNSCSTAFPNSLSLKTHKRTHKSTGHGAPFSRIQGTKSFTQACNLQIHQKIHSGQELHLCSHCGKGFSSFEDLKSHKCGQIGDKPYCCTICGNKFSRLWNLKLHQRIHTQEKPHRCSMCDKSFTRADILKIHQRTHTGERPYRCPVCNLSFKRLDHLKSHQRKHLNL</sequence>
<evidence type="ECO:0000313" key="11">
    <source>
        <dbReference type="EMBL" id="RVE75669.1"/>
    </source>
</evidence>
<feature type="region of interest" description="Disordered" evidence="9">
    <location>
        <begin position="56"/>
        <end position="108"/>
    </location>
</feature>
<comment type="subcellular location">
    <subcellularLocation>
        <location evidence="1">Nucleus</location>
    </subcellularLocation>
</comment>
<keyword evidence="3" id="KW-0677">Repeat</keyword>
<evidence type="ECO:0000256" key="8">
    <source>
        <dbReference type="PROSITE-ProRule" id="PRU00042"/>
    </source>
</evidence>
<keyword evidence="4 8" id="KW-0863">Zinc-finger</keyword>
<feature type="domain" description="C2H2-type" evidence="10">
    <location>
        <begin position="524"/>
        <end position="549"/>
    </location>
</feature>
<proteinExistence type="predicted"/>
<reference evidence="11 12" key="2">
    <citation type="submission" date="2019-01" db="EMBL/GenBank/DDBJ databases">
        <title>A chromosome length genome reference of the Java medaka (oryzias javanicus).</title>
        <authorList>
            <person name="Herpin A."/>
            <person name="Takehana Y."/>
            <person name="Naruse K."/>
            <person name="Ansai S."/>
            <person name="Kawaguchi M."/>
        </authorList>
    </citation>
    <scope>NUCLEOTIDE SEQUENCE [LARGE SCALE GENOMIC DNA]</scope>
    <source>
        <strain evidence="11">RS831</strain>
        <tissue evidence="11">Whole body</tissue>
    </source>
</reference>
<keyword evidence="7" id="KW-0539">Nucleus</keyword>
<evidence type="ECO:0000256" key="6">
    <source>
        <dbReference type="ARBA" id="ARBA00023125"/>
    </source>
</evidence>
<feature type="domain" description="C2H2-type" evidence="10">
    <location>
        <begin position="468"/>
        <end position="495"/>
    </location>
</feature>
<keyword evidence="6" id="KW-0238">DNA-binding</keyword>
<accession>A0A3S2UPY6</accession>
<keyword evidence="2" id="KW-0479">Metal-binding</keyword>
<dbReference type="Gene3D" id="3.30.160.60">
    <property type="entry name" value="Classic Zinc Finger"/>
    <property type="match status" value="4"/>
</dbReference>
<dbReference type="SUPFAM" id="SSF57667">
    <property type="entry name" value="beta-beta-alpha zinc fingers"/>
    <property type="match status" value="3"/>
</dbReference>
<dbReference type="InterPro" id="IPR036236">
    <property type="entry name" value="Znf_C2H2_sf"/>
</dbReference>
<name>A0A3S2UPY6_ORYJA</name>